<gene>
    <name evidence="1" type="ORF">A2886_01390</name>
</gene>
<comment type="caution">
    <text evidence="1">The sequence shown here is derived from an EMBL/GenBank/DDBJ whole genome shotgun (WGS) entry which is preliminary data.</text>
</comment>
<proteinExistence type="predicted"/>
<evidence type="ECO:0000313" key="1">
    <source>
        <dbReference type="EMBL" id="OGC47894.1"/>
    </source>
</evidence>
<dbReference type="EMBL" id="MEVA01000001">
    <property type="protein sequence ID" value="OGC47894.1"/>
    <property type="molecule type" value="Genomic_DNA"/>
</dbReference>
<protein>
    <submittedName>
        <fullName evidence="1">Uncharacterized protein</fullName>
    </submittedName>
</protein>
<evidence type="ECO:0000313" key="2">
    <source>
        <dbReference type="Proteomes" id="UP000176608"/>
    </source>
</evidence>
<sequence>MMQVVQRVAPNLLTLPERPLVGNGEYGFYFATFSREDGDMHLLRYFGHRYPRTRPGTPLLDSSNQALVFHYEDENGKGAWQLMEVGKE</sequence>
<dbReference type="STRING" id="1802617.A2886_01390"/>
<accession>A0A1F4USG4</accession>
<reference evidence="1 2" key="1">
    <citation type="journal article" date="2016" name="Nat. Commun.">
        <title>Thousands of microbial genomes shed light on interconnected biogeochemical processes in an aquifer system.</title>
        <authorList>
            <person name="Anantharaman K."/>
            <person name="Brown C.T."/>
            <person name="Hug L.A."/>
            <person name="Sharon I."/>
            <person name="Castelle C.J."/>
            <person name="Probst A.J."/>
            <person name="Thomas B.C."/>
            <person name="Singh A."/>
            <person name="Wilkins M.J."/>
            <person name="Karaoz U."/>
            <person name="Brodie E.L."/>
            <person name="Williams K.H."/>
            <person name="Hubbard S.S."/>
            <person name="Banfield J.F."/>
        </authorList>
    </citation>
    <scope>NUCLEOTIDE SEQUENCE [LARGE SCALE GENOMIC DNA]</scope>
</reference>
<dbReference type="AlphaFoldDB" id="A0A1F4USG4"/>
<name>A0A1F4USG4_UNCKA</name>
<organism evidence="1 2">
    <name type="scientific">candidate division WWE3 bacterium RIFCSPHIGHO2_01_FULL_42_13</name>
    <dbReference type="NCBI Taxonomy" id="1802617"/>
    <lineage>
        <taxon>Bacteria</taxon>
        <taxon>Katanobacteria</taxon>
    </lineage>
</organism>
<dbReference type="Proteomes" id="UP000176608">
    <property type="component" value="Unassembled WGS sequence"/>
</dbReference>